<organism evidence="1 2">
    <name type="scientific">Heracleum sosnowskyi</name>
    <dbReference type="NCBI Taxonomy" id="360622"/>
    <lineage>
        <taxon>Eukaryota</taxon>
        <taxon>Viridiplantae</taxon>
        <taxon>Streptophyta</taxon>
        <taxon>Embryophyta</taxon>
        <taxon>Tracheophyta</taxon>
        <taxon>Spermatophyta</taxon>
        <taxon>Magnoliopsida</taxon>
        <taxon>eudicotyledons</taxon>
        <taxon>Gunneridae</taxon>
        <taxon>Pentapetalae</taxon>
        <taxon>asterids</taxon>
        <taxon>campanulids</taxon>
        <taxon>Apiales</taxon>
        <taxon>Apiaceae</taxon>
        <taxon>Apioideae</taxon>
        <taxon>apioid superclade</taxon>
        <taxon>Tordylieae</taxon>
        <taxon>Tordyliinae</taxon>
        <taxon>Heracleum</taxon>
    </lineage>
</organism>
<dbReference type="InterPro" id="IPR036770">
    <property type="entry name" value="Ankyrin_rpt-contain_sf"/>
</dbReference>
<proteinExistence type="predicted"/>
<comment type="caution">
    <text evidence="1">The sequence shown here is derived from an EMBL/GenBank/DDBJ whole genome shotgun (WGS) entry which is preliminary data.</text>
</comment>
<reference evidence="1" key="1">
    <citation type="submission" date="2023-02" db="EMBL/GenBank/DDBJ databases">
        <title>Genome of toxic invasive species Heracleum sosnowskyi carries increased number of genes despite the absence of recent whole-genome duplications.</title>
        <authorList>
            <person name="Schelkunov M."/>
            <person name="Shtratnikova V."/>
            <person name="Makarenko M."/>
            <person name="Klepikova A."/>
            <person name="Omelchenko D."/>
            <person name="Novikova G."/>
            <person name="Obukhova E."/>
            <person name="Bogdanov V."/>
            <person name="Penin A."/>
            <person name="Logacheva M."/>
        </authorList>
    </citation>
    <scope>NUCLEOTIDE SEQUENCE</scope>
    <source>
        <strain evidence="1">Hsosn_3</strain>
        <tissue evidence="1">Leaf</tissue>
    </source>
</reference>
<dbReference type="Proteomes" id="UP001237642">
    <property type="component" value="Unassembled WGS sequence"/>
</dbReference>
<accession>A0AAD8IWC9</accession>
<evidence type="ECO:0000313" key="1">
    <source>
        <dbReference type="EMBL" id="KAK1393309.1"/>
    </source>
</evidence>
<keyword evidence="2" id="KW-1185">Reference proteome</keyword>
<name>A0AAD8IWC9_9APIA</name>
<dbReference type="AlphaFoldDB" id="A0AAD8IWC9"/>
<dbReference type="EMBL" id="JAUIZM010000003">
    <property type="protein sequence ID" value="KAK1393309.1"/>
    <property type="molecule type" value="Genomic_DNA"/>
</dbReference>
<reference evidence="1" key="2">
    <citation type="submission" date="2023-05" db="EMBL/GenBank/DDBJ databases">
        <authorList>
            <person name="Schelkunov M.I."/>
        </authorList>
    </citation>
    <scope>NUCLEOTIDE SEQUENCE</scope>
    <source>
        <strain evidence="1">Hsosn_3</strain>
        <tissue evidence="1">Leaf</tissue>
    </source>
</reference>
<protein>
    <submittedName>
        <fullName evidence="1">Uncharacterized protein</fullName>
    </submittedName>
</protein>
<dbReference type="Gene3D" id="1.25.40.20">
    <property type="entry name" value="Ankyrin repeat-containing domain"/>
    <property type="match status" value="1"/>
</dbReference>
<evidence type="ECO:0000313" key="2">
    <source>
        <dbReference type="Proteomes" id="UP001237642"/>
    </source>
</evidence>
<gene>
    <name evidence="1" type="ORF">POM88_012365</name>
</gene>
<sequence length="178" mass="20084">MSGEAIYRALTQKDGRKVRELCQGYPEGPFLALTQRRDSVLQKALYSRQVDLVLDLLADAKQRWQHDFHKKLGEHVNIRKNNILHVAATHDSCIQAAIKILEYADHLITSQNDVGESPILLAVRVGLVYCKNNFKFNMRREPCENDGSSHPGYESISLQKSVLEMAQASISNTFSTSL</sequence>